<dbReference type="Proteomes" id="UP000485058">
    <property type="component" value="Unassembled WGS sequence"/>
</dbReference>
<sequence length="102" mass="11313">MYIVCTLRSVSRSKRVALLAPFKSAGFRLVASLAVPPMNWLALWQQQSLSEGRGRYVPDSVMAALMGGAGQPAAQQGLKRALLHLECKVVRQHRKLAKRWKA</sequence>
<dbReference type="EMBL" id="BLLF01004161">
    <property type="protein sequence ID" value="GFH29057.1"/>
    <property type="molecule type" value="Genomic_DNA"/>
</dbReference>
<evidence type="ECO:0000313" key="2">
    <source>
        <dbReference type="Proteomes" id="UP000485058"/>
    </source>
</evidence>
<comment type="caution">
    <text evidence="1">The sequence shown here is derived from an EMBL/GenBank/DDBJ whole genome shotgun (WGS) entry which is preliminary data.</text>
</comment>
<proteinExistence type="predicted"/>
<dbReference type="AlphaFoldDB" id="A0A6A0AAV5"/>
<organism evidence="1 2">
    <name type="scientific">Haematococcus lacustris</name>
    <name type="common">Green alga</name>
    <name type="synonym">Haematococcus pluvialis</name>
    <dbReference type="NCBI Taxonomy" id="44745"/>
    <lineage>
        <taxon>Eukaryota</taxon>
        <taxon>Viridiplantae</taxon>
        <taxon>Chlorophyta</taxon>
        <taxon>core chlorophytes</taxon>
        <taxon>Chlorophyceae</taxon>
        <taxon>CS clade</taxon>
        <taxon>Chlamydomonadales</taxon>
        <taxon>Haematococcaceae</taxon>
        <taxon>Haematococcus</taxon>
    </lineage>
</organism>
<reference evidence="1 2" key="1">
    <citation type="submission" date="2020-02" db="EMBL/GenBank/DDBJ databases">
        <title>Draft genome sequence of Haematococcus lacustris strain NIES-144.</title>
        <authorList>
            <person name="Morimoto D."/>
            <person name="Nakagawa S."/>
            <person name="Yoshida T."/>
            <person name="Sawayama S."/>
        </authorList>
    </citation>
    <scope>NUCLEOTIDE SEQUENCE [LARGE SCALE GENOMIC DNA]</scope>
    <source>
        <strain evidence="1 2">NIES-144</strain>
    </source>
</reference>
<protein>
    <submittedName>
        <fullName evidence="1">Uncharacterized protein</fullName>
    </submittedName>
</protein>
<gene>
    <name evidence="1" type="ORF">HaLaN_27651</name>
</gene>
<evidence type="ECO:0000313" key="1">
    <source>
        <dbReference type="EMBL" id="GFH29057.1"/>
    </source>
</evidence>
<accession>A0A6A0AAV5</accession>
<feature type="non-terminal residue" evidence="1">
    <location>
        <position position="102"/>
    </location>
</feature>
<name>A0A6A0AAV5_HAELA</name>
<keyword evidence="2" id="KW-1185">Reference proteome</keyword>